<dbReference type="EMBL" id="MZMV01000071">
    <property type="protein sequence ID" value="OWV00247.1"/>
    <property type="molecule type" value="Genomic_DNA"/>
</dbReference>
<protein>
    <submittedName>
        <fullName evidence="1">Uncharacterized protein</fullName>
    </submittedName>
</protein>
<comment type="caution">
    <text evidence="1">The sequence shown here is derived from an EMBL/GenBank/DDBJ whole genome shotgun (WGS) entry which is preliminary data.</text>
</comment>
<sequence length="62" mass="6205">MGPVVSGSVDLVKQGDGEIGVRDATGRPATAVLVSPSVYAVVVEVADWTACEAGRVGPYGMG</sequence>
<keyword evidence="2" id="KW-1185">Reference proteome</keyword>
<gene>
    <name evidence="1" type="ORF">B5D80_28155</name>
</gene>
<accession>A0A246REG4</accession>
<name>A0A246REG4_9ACTN</name>
<evidence type="ECO:0000313" key="1">
    <source>
        <dbReference type="EMBL" id="OWV00247.1"/>
    </source>
</evidence>
<organism evidence="1 2">
    <name type="scientific">Micromonospora wenchangensis</name>
    <dbReference type="NCBI Taxonomy" id="1185415"/>
    <lineage>
        <taxon>Bacteria</taxon>
        <taxon>Bacillati</taxon>
        <taxon>Actinomycetota</taxon>
        <taxon>Actinomycetes</taxon>
        <taxon>Micromonosporales</taxon>
        <taxon>Micromonosporaceae</taxon>
        <taxon>Micromonospora</taxon>
    </lineage>
</organism>
<dbReference type="AlphaFoldDB" id="A0A246REG4"/>
<evidence type="ECO:0000313" key="2">
    <source>
        <dbReference type="Proteomes" id="UP000197174"/>
    </source>
</evidence>
<proteinExistence type="predicted"/>
<reference evidence="1 2" key="1">
    <citation type="submission" date="2017-03" db="EMBL/GenBank/DDBJ databases">
        <title>Whole genome sequence of Micromonospora wenchangensis, isolated from mangrove soil.</title>
        <authorList>
            <person name="Yang H."/>
        </authorList>
    </citation>
    <scope>NUCLEOTIDE SEQUENCE [LARGE SCALE GENOMIC DNA]</scope>
    <source>
        <strain evidence="1 2">CCTCC AA 2012002</strain>
    </source>
</reference>
<dbReference type="Proteomes" id="UP000197174">
    <property type="component" value="Unassembled WGS sequence"/>
</dbReference>